<reference evidence="2 3" key="1">
    <citation type="submission" date="2023-12" db="EMBL/GenBank/DDBJ databases">
        <title>Blastococcus brunescens sp. nov., an actonobacterium isolated from sandstone collected in sahara desert.</title>
        <authorList>
            <person name="Gtari M."/>
            <person name="Ghodhbane F."/>
        </authorList>
    </citation>
    <scope>NUCLEOTIDE SEQUENCE [LARGE SCALE GENOMIC DNA]</scope>
    <source>
        <strain evidence="2 3">BMG 8361</strain>
    </source>
</reference>
<feature type="region of interest" description="Disordered" evidence="1">
    <location>
        <begin position="61"/>
        <end position="120"/>
    </location>
</feature>
<feature type="compositionally biased region" description="Pro residues" evidence="1">
    <location>
        <begin position="110"/>
        <end position="120"/>
    </location>
</feature>
<evidence type="ECO:0000256" key="1">
    <source>
        <dbReference type="SAM" id="MobiDB-lite"/>
    </source>
</evidence>
<name>A0ABZ1B1E2_9ACTN</name>
<organism evidence="2 3">
    <name type="scientific">Blastococcus brunescens</name>
    <dbReference type="NCBI Taxonomy" id="1564165"/>
    <lineage>
        <taxon>Bacteria</taxon>
        <taxon>Bacillati</taxon>
        <taxon>Actinomycetota</taxon>
        <taxon>Actinomycetes</taxon>
        <taxon>Geodermatophilales</taxon>
        <taxon>Geodermatophilaceae</taxon>
        <taxon>Blastococcus</taxon>
    </lineage>
</organism>
<accession>A0ABZ1B1E2</accession>
<evidence type="ECO:0000313" key="3">
    <source>
        <dbReference type="Proteomes" id="UP001324287"/>
    </source>
</evidence>
<evidence type="ECO:0008006" key="4">
    <source>
        <dbReference type="Google" id="ProtNLM"/>
    </source>
</evidence>
<dbReference type="RefSeq" id="WP_324274491.1">
    <property type="nucleotide sequence ID" value="NZ_CP141261.1"/>
</dbReference>
<evidence type="ECO:0000313" key="2">
    <source>
        <dbReference type="EMBL" id="WRL63154.1"/>
    </source>
</evidence>
<protein>
    <recommendedName>
        <fullName evidence="4">Bacterial bifunctional deaminase-reductase C-terminal domain-containing protein</fullName>
    </recommendedName>
</protein>
<proteinExistence type="predicted"/>
<dbReference type="Proteomes" id="UP001324287">
    <property type="component" value="Chromosome"/>
</dbReference>
<dbReference type="Gene3D" id="3.40.50.1220">
    <property type="entry name" value="TPP-binding domain"/>
    <property type="match status" value="1"/>
</dbReference>
<dbReference type="EMBL" id="CP141261">
    <property type="protein sequence ID" value="WRL63154.1"/>
    <property type="molecule type" value="Genomic_DNA"/>
</dbReference>
<sequence>MIAEPSSGVWGGAGLRGGALLLGAPEWLDAHRPDRVVVVGRPTLSRPVSALLADPRVQVETTTAGPRWPDAVRSSSAVGLGFDGGPGRAGPSTARGPGSGPSPLIGWAPPSTPPSTPRRP</sequence>
<gene>
    <name evidence="2" type="ORF">U6N30_25655</name>
</gene>
<keyword evidence="3" id="KW-1185">Reference proteome</keyword>